<dbReference type="STRING" id="48269.A0A183MCE8"/>
<accession>A0A183MCE8</accession>
<organism evidence="1 2">
    <name type="scientific">Schistosoma margrebowiei</name>
    <dbReference type="NCBI Taxonomy" id="48269"/>
    <lineage>
        <taxon>Eukaryota</taxon>
        <taxon>Metazoa</taxon>
        <taxon>Spiralia</taxon>
        <taxon>Lophotrochozoa</taxon>
        <taxon>Platyhelminthes</taxon>
        <taxon>Trematoda</taxon>
        <taxon>Digenea</taxon>
        <taxon>Strigeidida</taxon>
        <taxon>Schistosomatoidea</taxon>
        <taxon>Schistosomatidae</taxon>
        <taxon>Schistosoma</taxon>
    </lineage>
</organism>
<evidence type="ECO:0000313" key="2">
    <source>
        <dbReference type="Proteomes" id="UP000277204"/>
    </source>
</evidence>
<evidence type="ECO:0000313" key="1">
    <source>
        <dbReference type="EMBL" id="VDP08000.1"/>
    </source>
</evidence>
<protein>
    <submittedName>
        <fullName evidence="1">Uncharacterized protein</fullName>
    </submittedName>
</protein>
<reference evidence="1 2" key="1">
    <citation type="submission" date="2018-11" db="EMBL/GenBank/DDBJ databases">
        <authorList>
            <consortium name="Pathogen Informatics"/>
        </authorList>
    </citation>
    <scope>NUCLEOTIDE SEQUENCE [LARGE SCALE GENOMIC DNA]</scope>
    <source>
        <strain evidence="1 2">Zambia</strain>
    </source>
</reference>
<sequence length="113" mass="13230">MKLKLKQHWTIRQTVLKRFNTACLRHTDNLNQFKVTRNISLQALQDQIKEDTNMENNWNVVKEALSSTCQKVLGLKNHHHHKEWISSGTLDKIQEKKKTAINNSRTRTAKVKA</sequence>
<dbReference type="AlphaFoldDB" id="A0A183MCE8"/>
<keyword evidence="2" id="KW-1185">Reference proteome</keyword>
<dbReference type="Proteomes" id="UP000277204">
    <property type="component" value="Unassembled WGS sequence"/>
</dbReference>
<gene>
    <name evidence="1" type="ORF">SMRZ_LOCUS13723</name>
</gene>
<dbReference type="EMBL" id="UZAI01010916">
    <property type="protein sequence ID" value="VDP08000.1"/>
    <property type="molecule type" value="Genomic_DNA"/>
</dbReference>
<proteinExistence type="predicted"/>
<name>A0A183MCE8_9TREM</name>